<dbReference type="RefSeq" id="WP_169898744.1">
    <property type="nucleotide sequence ID" value="NZ_JAAQYP010000049.1"/>
</dbReference>
<dbReference type="EMBL" id="JAAQYP010000049">
    <property type="protein sequence ID" value="NNA98137.1"/>
    <property type="molecule type" value="Genomic_DNA"/>
</dbReference>
<dbReference type="AlphaFoldDB" id="A0A7Y1MU83"/>
<dbReference type="InterPro" id="IPR011646">
    <property type="entry name" value="KAP_P-loop"/>
</dbReference>
<evidence type="ECO:0000259" key="1">
    <source>
        <dbReference type="Pfam" id="PF07693"/>
    </source>
</evidence>
<organism evidence="2 3">
    <name type="scientific">Pseudomonas gessardii</name>
    <dbReference type="NCBI Taxonomy" id="78544"/>
    <lineage>
        <taxon>Bacteria</taxon>
        <taxon>Pseudomonadati</taxon>
        <taxon>Pseudomonadota</taxon>
        <taxon>Gammaproteobacteria</taxon>
        <taxon>Pseudomonadales</taxon>
        <taxon>Pseudomonadaceae</taxon>
        <taxon>Pseudomonas</taxon>
    </lineage>
</organism>
<name>A0A7Y1MU83_9PSED</name>
<dbReference type="SUPFAM" id="SSF52540">
    <property type="entry name" value="P-loop containing nucleoside triphosphate hydrolases"/>
    <property type="match status" value="1"/>
</dbReference>
<sequence>MSVQQVKSALEMFISEPNSRAVVLKGEWGTGKTYLWNMLLKQKKESISRKKYAYVSLFGLSNLVDLKRAIFENVVSSENADTNGDFKSLIGNLAGVGQALERAVRKGVKVTTDAASIPFVKGLGGVVDAISFASVSDTLICIDDYERRNSGLSGKEVLGLISYLVENKNCSVILVLNHSQLSAGLDEYFQFNEKVFDYEIEFAPTPDEAANLVFNVGDEYEHRLLTNSIALKISNIRILKKILYFSKSLASVIRNYPEPIVTQVLHTLTLAVWSIYSSDPQRVMIGAIKELGGSGFEAYFSNKDDSPDAAIKNKVSIFLKEYGFSNCDELDIAIISLVEKGYLDAGEISKLAEELAAKVEHNKDIQMLRGAWSVYRCSFKDDEDELIASFESALKVCLNKMSFMDLDSVCEAYRGLERNERATQIVDEYMLGLTQQGTVIDKRSLYRWPKDKYLSDALNAYIEESKAEKGFADYILPYVGTNGLNSEDYLKLSQAPVESFYDFFSNAKDEALHSWVLYCLEFGSIRASEDVSQVAFRNIFLKSYEALLKIRGESLLNKMRTDTYMSYQKIYEALKEQNAP</sequence>
<gene>
    <name evidence="2" type="ORF">HBO33_23520</name>
</gene>
<accession>A0A7Y1MU83</accession>
<dbReference type="InterPro" id="IPR027417">
    <property type="entry name" value="P-loop_NTPase"/>
</dbReference>
<reference evidence="2 3" key="1">
    <citation type="journal article" date="2020" name="Front. Microbiol.">
        <title>Genetic Organization of the aprX-lipA2 Operon Affects the Proteolytic Potential of Pseudomonas Species in Milk.</title>
        <authorList>
            <person name="Maier C."/>
            <person name="Huptas C."/>
            <person name="von Neubeck M."/>
            <person name="Scherer S."/>
            <person name="Wenning M."/>
            <person name="Lucking G."/>
        </authorList>
    </citation>
    <scope>NUCLEOTIDE SEQUENCE [LARGE SCALE GENOMIC DNA]</scope>
    <source>
        <strain evidence="2 3">G4779</strain>
    </source>
</reference>
<comment type="caution">
    <text evidence="2">The sequence shown here is derived from an EMBL/GenBank/DDBJ whole genome shotgun (WGS) entry which is preliminary data.</text>
</comment>
<proteinExistence type="predicted"/>
<feature type="domain" description="KAP NTPase" evidence="1">
    <location>
        <begin position="13"/>
        <end position="189"/>
    </location>
</feature>
<dbReference type="Gene3D" id="3.40.50.300">
    <property type="entry name" value="P-loop containing nucleotide triphosphate hydrolases"/>
    <property type="match status" value="1"/>
</dbReference>
<protein>
    <recommendedName>
        <fullName evidence="1">KAP NTPase domain-containing protein</fullName>
    </recommendedName>
</protein>
<dbReference type="Proteomes" id="UP000542111">
    <property type="component" value="Unassembled WGS sequence"/>
</dbReference>
<evidence type="ECO:0000313" key="3">
    <source>
        <dbReference type="Proteomes" id="UP000542111"/>
    </source>
</evidence>
<evidence type="ECO:0000313" key="2">
    <source>
        <dbReference type="EMBL" id="NNA98137.1"/>
    </source>
</evidence>
<dbReference type="Pfam" id="PF07693">
    <property type="entry name" value="KAP_NTPase"/>
    <property type="match status" value="1"/>
</dbReference>